<dbReference type="EMBL" id="DS017092">
    <property type="protein sequence ID" value="KMU92548.1"/>
    <property type="molecule type" value="Genomic_DNA"/>
</dbReference>
<evidence type="ECO:0000313" key="2">
    <source>
        <dbReference type="Proteomes" id="UP000054563"/>
    </source>
</evidence>
<reference evidence="2" key="1">
    <citation type="journal article" date="2010" name="Genome Res.">
        <title>Population genomic sequencing of Coccidioides fungi reveals recent hybridization and transposon control.</title>
        <authorList>
            <person name="Neafsey D.E."/>
            <person name="Barker B.M."/>
            <person name="Sharpton T.J."/>
            <person name="Stajich J.E."/>
            <person name="Park D.J."/>
            <person name="Whiston E."/>
            <person name="Hung C.-Y."/>
            <person name="McMahan C."/>
            <person name="White J."/>
            <person name="Sykes S."/>
            <person name="Heiman D."/>
            <person name="Young S."/>
            <person name="Zeng Q."/>
            <person name="Abouelleil A."/>
            <person name="Aftuck L."/>
            <person name="Bessette D."/>
            <person name="Brown A."/>
            <person name="FitzGerald M."/>
            <person name="Lui A."/>
            <person name="Macdonald J.P."/>
            <person name="Priest M."/>
            <person name="Orbach M.J."/>
            <person name="Galgiani J.N."/>
            <person name="Kirkland T.N."/>
            <person name="Cole G.T."/>
            <person name="Birren B.W."/>
            <person name="Henn M.R."/>
            <person name="Taylor J.W."/>
            <person name="Rounsley S.D."/>
        </authorList>
    </citation>
    <scope>NUCLEOTIDE SEQUENCE [LARGE SCALE GENOMIC DNA]</scope>
    <source>
        <strain evidence="2">H538.4</strain>
    </source>
</reference>
<dbReference type="Proteomes" id="UP000054563">
    <property type="component" value="Unassembled WGS sequence"/>
</dbReference>
<sequence length="112" mass="12960">MYSEDSRHKLYLYLCLLTYSAEPELVGGEMRFQGQDYTSPHYRQMNKVTYIFCLMCRDIQIKSNISDWQPIQKSFNELVMLLQREAGIIQDIINLNTLDVPMSLQSGNGVTG</sequence>
<dbReference type="VEuPathDB" id="FungiDB:CIHG_10350"/>
<evidence type="ECO:0000313" key="1">
    <source>
        <dbReference type="EMBL" id="KMU92548.1"/>
    </source>
</evidence>
<proteinExistence type="predicted"/>
<gene>
    <name evidence="1" type="ORF">CIHG_10350</name>
</gene>
<dbReference type="STRING" id="396776.A0A0J8UX93"/>
<organism evidence="1 2">
    <name type="scientific">Coccidioides immitis H538.4</name>
    <dbReference type="NCBI Taxonomy" id="396776"/>
    <lineage>
        <taxon>Eukaryota</taxon>
        <taxon>Fungi</taxon>
        <taxon>Dikarya</taxon>
        <taxon>Ascomycota</taxon>
        <taxon>Pezizomycotina</taxon>
        <taxon>Eurotiomycetes</taxon>
        <taxon>Eurotiomycetidae</taxon>
        <taxon>Onygenales</taxon>
        <taxon>Onygenaceae</taxon>
        <taxon>Coccidioides</taxon>
    </lineage>
</organism>
<protein>
    <submittedName>
        <fullName evidence="1">Uncharacterized protein</fullName>
    </submittedName>
</protein>
<accession>A0A0J8UX93</accession>
<name>A0A0J8UX93_COCIT</name>
<dbReference type="AlphaFoldDB" id="A0A0J8UX93"/>